<sequence>MQRAELEEMKQHQMNLVALQAIGPRKKPCLEGLGAAGATVSNGGGHSDGDFTGRSHLAFRTRPKQINHRDMMFLMEQKRETAYSQILYRNYLK</sequence>
<comment type="subcellular location">
    <subcellularLocation>
        <location evidence="1">Nucleus</location>
    </subcellularLocation>
</comment>
<keyword evidence="3" id="KW-0805">Transcription regulation</keyword>
<comment type="similarity">
    <text evidence="2">Belongs to the TAF4 family.</text>
</comment>
<keyword evidence="5" id="KW-0539">Nucleus</keyword>
<dbReference type="GO" id="GO:0046982">
    <property type="term" value="F:protein heterodimerization activity"/>
    <property type="evidence" value="ECO:0007669"/>
    <property type="project" value="InterPro"/>
</dbReference>
<dbReference type="GO" id="GO:0006367">
    <property type="term" value="P:transcription initiation at RNA polymerase II promoter"/>
    <property type="evidence" value="ECO:0007669"/>
    <property type="project" value="TreeGrafter"/>
</dbReference>
<dbReference type="InterPro" id="IPR045144">
    <property type="entry name" value="TAF4"/>
</dbReference>
<reference evidence="8 9" key="1">
    <citation type="submission" date="2025-05" db="UniProtKB">
        <authorList>
            <consortium name="RefSeq"/>
        </authorList>
    </citation>
    <scope>IDENTIFICATION</scope>
    <source>
        <tissue evidence="8 9">Whole larvae</tissue>
    </source>
</reference>
<dbReference type="Proteomes" id="UP001652740">
    <property type="component" value="Unplaced"/>
</dbReference>
<evidence type="ECO:0000256" key="5">
    <source>
        <dbReference type="ARBA" id="ARBA00023242"/>
    </source>
</evidence>
<gene>
    <name evidence="8" type="primary">LOC113513173</name>
    <name evidence="9" type="synonym">LOC128200959</name>
</gene>
<evidence type="ECO:0000313" key="9">
    <source>
        <dbReference type="RefSeq" id="XP_052752233.1"/>
    </source>
</evidence>
<dbReference type="GeneID" id="113513173"/>
<dbReference type="PANTHER" id="PTHR15138">
    <property type="entry name" value="TRANSCRIPTION INITIATION FACTOR TFIID SUBUNIT 4"/>
    <property type="match status" value="1"/>
</dbReference>
<dbReference type="Pfam" id="PF05236">
    <property type="entry name" value="TAF4"/>
    <property type="match status" value="1"/>
</dbReference>
<dbReference type="RefSeq" id="XP_052752233.1">
    <property type="nucleotide sequence ID" value="XM_052896273.1"/>
</dbReference>
<dbReference type="AlphaFoldDB" id="A0A6J1WNP6"/>
<evidence type="ECO:0000313" key="8">
    <source>
        <dbReference type="RefSeq" id="XP_026752956.2"/>
    </source>
</evidence>
<evidence type="ECO:0000313" key="7">
    <source>
        <dbReference type="Proteomes" id="UP001652740"/>
    </source>
</evidence>
<organism evidence="7 8">
    <name type="scientific">Galleria mellonella</name>
    <name type="common">Greater wax moth</name>
    <dbReference type="NCBI Taxonomy" id="7137"/>
    <lineage>
        <taxon>Eukaryota</taxon>
        <taxon>Metazoa</taxon>
        <taxon>Ecdysozoa</taxon>
        <taxon>Arthropoda</taxon>
        <taxon>Hexapoda</taxon>
        <taxon>Insecta</taxon>
        <taxon>Pterygota</taxon>
        <taxon>Neoptera</taxon>
        <taxon>Endopterygota</taxon>
        <taxon>Lepidoptera</taxon>
        <taxon>Glossata</taxon>
        <taxon>Ditrysia</taxon>
        <taxon>Pyraloidea</taxon>
        <taxon>Pyralidae</taxon>
        <taxon>Galleriinae</taxon>
        <taxon>Galleria</taxon>
    </lineage>
</organism>
<proteinExistence type="inferred from homology"/>
<dbReference type="GO" id="GO:0005669">
    <property type="term" value="C:transcription factor TFIID complex"/>
    <property type="evidence" value="ECO:0007669"/>
    <property type="project" value="InterPro"/>
</dbReference>
<dbReference type="PANTHER" id="PTHR15138:SF14">
    <property type="entry name" value="TRANSCRIPTION INITIATION FACTOR TFIID SUBUNIT 4"/>
    <property type="match status" value="1"/>
</dbReference>
<keyword evidence="7" id="KW-1185">Reference proteome</keyword>
<keyword evidence="4" id="KW-0804">Transcription</keyword>
<evidence type="ECO:0000259" key="6">
    <source>
        <dbReference type="Pfam" id="PF05236"/>
    </source>
</evidence>
<evidence type="ECO:0000256" key="2">
    <source>
        <dbReference type="ARBA" id="ARBA00006178"/>
    </source>
</evidence>
<protein>
    <submittedName>
        <fullName evidence="8 9">Transcription initiation factor TFIID subunit 4-like</fullName>
    </submittedName>
</protein>
<name>A0A6J1WNP6_GALME</name>
<dbReference type="InterPro" id="IPR007900">
    <property type="entry name" value="TAF4_C"/>
</dbReference>
<dbReference type="RefSeq" id="XP_026752956.2">
    <property type="nucleotide sequence ID" value="XM_026897155.3"/>
</dbReference>
<dbReference type="GO" id="GO:0003677">
    <property type="term" value="F:DNA binding"/>
    <property type="evidence" value="ECO:0007669"/>
    <property type="project" value="TreeGrafter"/>
</dbReference>
<dbReference type="InParanoid" id="A0A6J1WNP6"/>
<dbReference type="KEGG" id="gmw:113513173"/>
<evidence type="ECO:0000256" key="4">
    <source>
        <dbReference type="ARBA" id="ARBA00023163"/>
    </source>
</evidence>
<accession>A0A6J1WNP6</accession>
<dbReference type="GO" id="GO:0016251">
    <property type="term" value="F:RNA polymerase II general transcription initiation factor activity"/>
    <property type="evidence" value="ECO:0007669"/>
    <property type="project" value="TreeGrafter"/>
</dbReference>
<feature type="domain" description="Transcription initiation factor TFIID component TAF4 C-terminal" evidence="6">
    <location>
        <begin position="1"/>
        <end position="89"/>
    </location>
</feature>
<evidence type="ECO:0000256" key="1">
    <source>
        <dbReference type="ARBA" id="ARBA00004123"/>
    </source>
</evidence>
<evidence type="ECO:0000256" key="3">
    <source>
        <dbReference type="ARBA" id="ARBA00023015"/>
    </source>
</evidence>